<keyword evidence="2" id="KW-1185">Reference proteome</keyword>
<gene>
    <name evidence="1" type="ORF">LSALG_LOCUS39686</name>
</gene>
<proteinExistence type="predicted"/>
<evidence type="ECO:0000313" key="2">
    <source>
        <dbReference type="Proteomes" id="UP001177003"/>
    </source>
</evidence>
<dbReference type="EMBL" id="OX465085">
    <property type="protein sequence ID" value="CAI9301109.1"/>
    <property type="molecule type" value="Genomic_DNA"/>
</dbReference>
<sequence length="151" mass="16284">MNSKVAKSVYGVGAWKIKVDDRGYVDGDFLVMKGKGGEERRIGSTSTDLVVHRISGVAGAILETSSPLHFLVPVTVNEGGEEGRKKMTTGGVWVAWCVVKQREKTEGAAALGSSETTSKHLWWGCFSCTSKIGEKEGSVRGNGRMKNCIYL</sequence>
<accession>A0AA35ZY75</accession>
<dbReference type="AlphaFoldDB" id="A0AA35ZY75"/>
<name>A0AA35ZY75_LACSI</name>
<protein>
    <submittedName>
        <fullName evidence="1">Uncharacterized protein</fullName>
    </submittedName>
</protein>
<evidence type="ECO:0000313" key="1">
    <source>
        <dbReference type="EMBL" id="CAI9301109.1"/>
    </source>
</evidence>
<dbReference type="Proteomes" id="UP001177003">
    <property type="component" value="Chromosome 9"/>
</dbReference>
<organism evidence="1 2">
    <name type="scientific">Lactuca saligna</name>
    <name type="common">Willowleaf lettuce</name>
    <dbReference type="NCBI Taxonomy" id="75948"/>
    <lineage>
        <taxon>Eukaryota</taxon>
        <taxon>Viridiplantae</taxon>
        <taxon>Streptophyta</taxon>
        <taxon>Embryophyta</taxon>
        <taxon>Tracheophyta</taxon>
        <taxon>Spermatophyta</taxon>
        <taxon>Magnoliopsida</taxon>
        <taxon>eudicotyledons</taxon>
        <taxon>Gunneridae</taxon>
        <taxon>Pentapetalae</taxon>
        <taxon>asterids</taxon>
        <taxon>campanulids</taxon>
        <taxon>Asterales</taxon>
        <taxon>Asteraceae</taxon>
        <taxon>Cichorioideae</taxon>
        <taxon>Cichorieae</taxon>
        <taxon>Lactucinae</taxon>
        <taxon>Lactuca</taxon>
    </lineage>
</organism>
<reference evidence="1" key="1">
    <citation type="submission" date="2023-04" db="EMBL/GenBank/DDBJ databases">
        <authorList>
            <person name="Vijverberg K."/>
            <person name="Xiong W."/>
            <person name="Schranz E."/>
        </authorList>
    </citation>
    <scope>NUCLEOTIDE SEQUENCE</scope>
</reference>